<evidence type="ECO:0000313" key="1">
    <source>
        <dbReference type="EMBL" id="KAI3792497.1"/>
    </source>
</evidence>
<gene>
    <name evidence="1" type="ORF">L2E82_06378</name>
</gene>
<name>A0ACB9HAB6_CICIN</name>
<proteinExistence type="predicted"/>
<sequence length="438" mass="50216">MSMASRASFSDDSRMIKKAMPKPPLLRDYLLDDMSSCSSNGFRSYPRRQCCTTVRFLVEKDLNKTGKVPLEQQRRSILESKTKWKSKSKPKPKPKQLSVLQRASAVMINAFKHFPFSGAGNPRKANFLPRSLSRKLFWKKTHHHNKEIKQLKSFGDLIKEKETTPPPSPSRFSAVVTTTTAEMNSSTSNSNSWSDSEFTATTDSSTTGNSSEVNSAQKDDPTNEKGVGTTTITATATSTNYSPTTENPKKWQNEQDEQFSPVSVMDFPCNNNNDVDDDDEEKKKLVHKTRRFEGVSQLEPVKLEDRIAQLDHKENQQEKKAMTLLQLMKSTISSHDLFKCEVVENLLLGFFKERMMEQNVCDYEILKMAKDWMDGQVQETVLDWESKKSMETYIREMEKGVKWLKYDEEVEKENVGLELEYEIFTSLVDDILLDCHCK</sequence>
<dbReference type="EMBL" id="CM042009">
    <property type="protein sequence ID" value="KAI3792497.1"/>
    <property type="molecule type" value="Genomic_DNA"/>
</dbReference>
<reference evidence="1 2" key="2">
    <citation type="journal article" date="2022" name="Mol. Ecol. Resour.">
        <title>The genomes of chicory, endive, great burdock and yacon provide insights into Asteraceae paleo-polyploidization history and plant inulin production.</title>
        <authorList>
            <person name="Fan W."/>
            <person name="Wang S."/>
            <person name="Wang H."/>
            <person name="Wang A."/>
            <person name="Jiang F."/>
            <person name="Liu H."/>
            <person name="Zhao H."/>
            <person name="Xu D."/>
            <person name="Zhang Y."/>
        </authorList>
    </citation>
    <scope>NUCLEOTIDE SEQUENCE [LARGE SCALE GENOMIC DNA]</scope>
    <source>
        <strain evidence="2">cv. Punajuju</strain>
        <tissue evidence="1">Leaves</tissue>
    </source>
</reference>
<evidence type="ECO:0000313" key="2">
    <source>
        <dbReference type="Proteomes" id="UP001055811"/>
    </source>
</evidence>
<organism evidence="1 2">
    <name type="scientific">Cichorium intybus</name>
    <name type="common">Chicory</name>
    <dbReference type="NCBI Taxonomy" id="13427"/>
    <lineage>
        <taxon>Eukaryota</taxon>
        <taxon>Viridiplantae</taxon>
        <taxon>Streptophyta</taxon>
        <taxon>Embryophyta</taxon>
        <taxon>Tracheophyta</taxon>
        <taxon>Spermatophyta</taxon>
        <taxon>Magnoliopsida</taxon>
        <taxon>eudicotyledons</taxon>
        <taxon>Gunneridae</taxon>
        <taxon>Pentapetalae</taxon>
        <taxon>asterids</taxon>
        <taxon>campanulids</taxon>
        <taxon>Asterales</taxon>
        <taxon>Asteraceae</taxon>
        <taxon>Cichorioideae</taxon>
        <taxon>Cichorieae</taxon>
        <taxon>Cichoriinae</taxon>
        <taxon>Cichorium</taxon>
    </lineage>
</organism>
<reference evidence="2" key="1">
    <citation type="journal article" date="2022" name="Mol. Ecol. Resour.">
        <title>The genomes of chicory, endive, great burdock and yacon provide insights into Asteraceae palaeo-polyploidization history and plant inulin production.</title>
        <authorList>
            <person name="Fan W."/>
            <person name="Wang S."/>
            <person name="Wang H."/>
            <person name="Wang A."/>
            <person name="Jiang F."/>
            <person name="Liu H."/>
            <person name="Zhao H."/>
            <person name="Xu D."/>
            <person name="Zhang Y."/>
        </authorList>
    </citation>
    <scope>NUCLEOTIDE SEQUENCE [LARGE SCALE GENOMIC DNA]</scope>
    <source>
        <strain evidence="2">cv. Punajuju</strain>
    </source>
</reference>
<comment type="caution">
    <text evidence="1">The sequence shown here is derived from an EMBL/GenBank/DDBJ whole genome shotgun (WGS) entry which is preliminary data.</text>
</comment>
<keyword evidence="2" id="KW-1185">Reference proteome</keyword>
<accession>A0ACB9HAB6</accession>
<protein>
    <submittedName>
        <fullName evidence="1">Uncharacterized protein</fullName>
    </submittedName>
</protein>
<dbReference type="Proteomes" id="UP001055811">
    <property type="component" value="Linkage Group LG01"/>
</dbReference>